<gene>
    <name evidence="7" type="ORF">UFOPK1493_04011</name>
</gene>
<dbReference type="GO" id="GO:0046872">
    <property type="term" value="F:metal ion binding"/>
    <property type="evidence" value="ECO:0007669"/>
    <property type="project" value="UniProtKB-KW"/>
</dbReference>
<evidence type="ECO:0000313" key="7">
    <source>
        <dbReference type="EMBL" id="CAB4596030.1"/>
    </source>
</evidence>
<dbReference type="SUPFAM" id="SSF46548">
    <property type="entry name" value="alpha-helical ferredoxin"/>
    <property type="match status" value="1"/>
</dbReference>
<evidence type="ECO:0000256" key="5">
    <source>
        <dbReference type="ARBA" id="ARBA00023014"/>
    </source>
</evidence>
<evidence type="ECO:0000259" key="6">
    <source>
        <dbReference type="PROSITE" id="PS51379"/>
    </source>
</evidence>
<dbReference type="PIRSF" id="PIRSF000139">
    <property type="entry name" value="Glc_ox_4Fe-4S"/>
    <property type="match status" value="1"/>
</dbReference>
<dbReference type="Gene3D" id="1.10.1060.10">
    <property type="entry name" value="Alpha-helical ferredoxin"/>
    <property type="match status" value="1"/>
</dbReference>
<dbReference type="PROSITE" id="PS00198">
    <property type="entry name" value="4FE4S_FER_1"/>
    <property type="match status" value="2"/>
</dbReference>
<dbReference type="InterPro" id="IPR004017">
    <property type="entry name" value="Cys_rich_dom"/>
</dbReference>
<protein>
    <submittedName>
        <fullName evidence="7">Unannotated protein</fullName>
    </submittedName>
</protein>
<dbReference type="PANTHER" id="PTHR32479">
    <property type="entry name" value="GLYCOLATE OXIDASE IRON-SULFUR SUBUNIT"/>
    <property type="match status" value="1"/>
</dbReference>
<dbReference type="InterPro" id="IPR009051">
    <property type="entry name" value="Helical_ferredxn"/>
</dbReference>
<dbReference type="GO" id="GO:0051539">
    <property type="term" value="F:4 iron, 4 sulfur cluster binding"/>
    <property type="evidence" value="ECO:0007669"/>
    <property type="project" value="UniProtKB-KW"/>
</dbReference>
<sequence length="383" mass="40523">MDLGIDPDELATCVSCGLCLPHCPTFRVTGEEGLSPRGRIAAMRAVQLEDAPVDDTFLSFVGTCVQCRGCEPACPSGVPFGHLMEATRASLAADGRITPWWQRLGFRVLAHHRLLLVGSTLLALGQRARLVPTRLGLGRLPVRRPPALRPTGQDVWLFTGCVMDAWQRHVHVATARVLQAVGTTFALPGAGGGCCGALHVHAGLADDTRRLAEQVMASMPGDAPIVVNSAGCGAALQDYGHLLGTAEARAFSARVVDVHRFVAGRIDRLVPQRRLEPVIVQDPCHLRHVQRAHASVRTVLAAVADVVELDDEGLCCGAGGAYSALQPELAGQVRDRKLAAIERAGGAEGARVVASANPGCAMHLQAVGVRVRHPMELVAEALS</sequence>
<feature type="domain" description="4Fe-4S ferredoxin-type" evidence="6">
    <location>
        <begin position="1"/>
        <end position="33"/>
    </location>
</feature>
<organism evidence="7">
    <name type="scientific">freshwater metagenome</name>
    <dbReference type="NCBI Taxonomy" id="449393"/>
    <lineage>
        <taxon>unclassified sequences</taxon>
        <taxon>metagenomes</taxon>
        <taxon>ecological metagenomes</taxon>
    </lineage>
</organism>
<dbReference type="PROSITE" id="PS51379">
    <property type="entry name" value="4FE4S_FER_2"/>
    <property type="match status" value="1"/>
</dbReference>
<dbReference type="Pfam" id="PF02754">
    <property type="entry name" value="CCG"/>
    <property type="match status" value="2"/>
</dbReference>
<reference evidence="7" key="1">
    <citation type="submission" date="2020-05" db="EMBL/GenBank/DDBJ databases">
        <authorList>
            <person name="Chiriac C."/>
            <person name="Salcher M."/>
            <person name="Ghai R."/>
            <person name="Kavagutti S V."/>
        </authorList>
    </citation>
    <scope>NUCLEOTIDE SEQUENCE</scope>
</reference>
<dbReference type="PANTHER" id="PTHR32479:SF17">
    <property type="entry name" value="GLYCOLATE OXIDASE IRON-SULFUR SUBUNIT"/>
    <property type="match status" value="1"/>
</dbReference>
<keyword evidence="3" id="KW-0677">Repeat</keyword>
<evidence type="ECO:0000256" key="3">
    <source>
        <dbReference type="ARBA" id="ARBA00022737"/>
    </source>
</evidence>
<dbReference type="EMBL" id="CAEZSR010000272">
    <property type="protein sequence ID" value="CAB4596030.1"/>
    <property type="molecule type" value="Genomic_DNA"/>
</dbReference>
<name>A0A6J6G639_9ZZZZ</name>
<dbReference type="InterPro" id="IPR017900">
    <property type="entry name" value="4Fe4S_Fe_S_CS"/>
</dbReference>
<evidence type="ECO:0000256" key="4">
    <source>
        <dbReference type="ARBA" id="ARBA00023004"/>
    </source>
</evidence>
<accession>A0A6J6G639</accession>
<dbReference type="Pfam" id="PF13183">
    <property type="entry name" value="Fer4_8"/>
    <property type="match status" value="1"/>
</dbReference>
<keyword evidence="5" id="KW-0411">Iron-sulfur</keyword>
<keyword evidence="4" id="KW-0408">Iron</keyword>
<dbReference type="GO" id="GO:0016491">
    <property type="term" value="F:oxidoreductase activity"/>
    <property type="evidence" value="ECO:0007669"/>
    <property type="project" value="UniProtKB-ARBA"/>
</dbReference>
<dbReference type="InterPro" id="IPR017896">
    <property type="entry name" value="4Fe4S_Fe-S-bd"/>
</dbReference>
<proteinExistence type="predicted"/>
<keyword evidence="1" id="KW-0004">4Fe-4S</keyword>
<dbReference type="AlphaFoldDB" id="A0A6J6G639"/>
<keyword evidence="2" id="KW-0479">Metal-binding</keyword>
<evidence type="ECO:0000256" key="1">
    <source>
        <dbReference type="ARBA" id="ARBA00022485"/>
    </source>
</evidence>
<dbReference type="InterPro" id="IPR012257">
    <property type="entry name" value="Glc_ox_4Fe-4S"/>
</dbReference>
<evidence type="ECO:0000256" key="2">
    <source>
        <dbReference type="ARBA" id="ARBA00022723"/>
    </source>
</evidence>